<dbReference type="Proteomes" id="UP000614811">
    <property type="component" value="Unassembled WGS sequence"/>
</dbReference>
<dbReference type="PIRSF" id="PIRSF017020">
    <property type="entry name" value="AstE"/>
    <property type="match status" value="1"/>
</dbReference>
<feature type="domain" description="Succinylglutamate desuccinylase/Aspartoacylase catalytic" evidence="8">
    <location>
        <begin position="53"/>
        <end position="241"/>
    </location>
</feature>
<dbReference type="PANTHER" id="PTHR15162:SF7">
    <property type="entry name" value="SUCCINYLGLUTAMATE DESUCCINYLASE"/>
    <property type="match status" value="1"/>
</dbReference>
<proteinExistence type="inferred from homology"/>
<name>A0A918VID1_9GAMM</name>
<comment type="similarity">
    <text evidence="5">Belongs to the AspA/AstE family. Succinylglutamate desuccinylase subfamily.</text>
</comment>
<dbReference type="Pfam" id="PF04952">
    <property type="entry name" value="AstE_AspA_hybrid"/>
    <property type="match status" value="1"/>
</dbReference>
<accession>A0A918VID1</accession>
<feature type="binding site" evidence="5">
    <location>
        <position position="64"/>
    </location>
    <ligand>
        <name>Zn(2+)</name>
        <dbReference type="ChEBI" id="CHEBI:29105"/>
    </ligand>
</feature>
<gene>
    <name evidence="5 9" type="primary">astE</name>
    <name evidence="9" type="ORF">GCM10008090_03890</name>
</gene>
<organism evidence="9 10">
    <name type="scientific">Arenicella chitinivorans</name>
    <dbReference type="NCBI Taxonomy" id="1329800"/>
    <lineage>
        <taxon>Bacteria</taxon>
        <taxon>Pseudomonadati</taxon>
        <taxon>Pseudomonadota</taxon>
        <taxon>Gammaproteobacteria</taxon>
        <taxon>Arenicellales</taxon>
        <taxon>Arenicellaceae</taxon>
        <taxon>Arenicella</taxon>
    </lineage>
</organism>
<comment type="function">
    <text evidence="5">Transforms N(2)-succinylglutamate into succinate and glutamate.</text>
</comment>
<keyword evidence="10" id="KW-1185">Reference proteome</keyword>
<dbReference type="GO" id="GO:0019545">
    <property type="term" value="P:L-arginine catabolic process to succinate"/>
    <property type="evidence" value="ECO:0007669"/>
    <property type="project" value="UniProtKB-UniRule"/>
</dbReference>
<dbReference type="RefSeq" id="WP_189398321.1">
    <property type="nucleotide sequence ID" value="NZ_BMXA01000001.1"/>
</dbReference>
<evidence type="ECO:0000256" key="3">
    <source>
        <dbReference type="ARBA" id="ARBA00022801"/>
    </source>
</evidence>
<evidence type="ECO:0000313" key="10">
    <source>
        <dbReference type="Proteomes" id="UP000614811"/>
    </source>
</evidence>
<dbReference type="HAMAP" id="MF_00767">
    <property type="entry name" value="Arg_catab_AstE"/>
    <property type="match status" value="1"/>
</dbReference>
<dbReference type="NCBIfam" id="TIGR03242">
    <property type="entry name" value="arg_catab_astE"/>
    <property type="match status" value="1"/>
</dbReference>
<evidence type="ECO:0000259" key="7">
    <source>
        <dbReference type="Pfam" id="PF04952"/>
    </source>
</evidence>
<evidence type="ECO:0000259" key="8">
    <source>
        <dbReference type="Pfam" id="PF24827"/>
    </source>
</evidence>
<dbReference type="GO" id="GO:0009017">
    <property type="term" value="F:succinylglutamate desuccinylase activity"/>
    <property type="evidence" value="ECO:0007669"/>
    <property type="project" value="UniProtKB-UniRule"/>
</dbReference>
<reference evidence="9" key="1">
    <citation type="journal article" date="2014" name="Int. J. Syst. Evol. Microbiol.">
        <title>Complete genome sequence of Corynebacterium casei LMG S-19264T (=DSM 44701T), isolated from a smear-ripened cheese.</title>
        <authorList>
            <consortium name="US DOE Joint Genome Institute (JGI-PGF)"/>
            <person name="Walter F."/>
            <person name="Albersmeier A."/>
            <person name="Kalinowski J."/>
            <person name="Ruckert C."/>
        </authorList>
    </citation>
    <scope>NUCLEOTIDE SEQUENCE</scope>
    <source>
        <strain evidence="9">KCTC 12711</strain>
    </source>
</reference>
<keyword evidence="1 5" id="KW-0056">Arginine metabolism</keyword>
<protein>
    <recommendedName>
        <fullName evidence="5 6">Succinylglutamate desuccinylase</fullName>
        <ecNumber evidence="5 6">3.5.1.96</ecNumber>
    </recommendedName>
</protein>
<feature type="binding site" evidence="5">
    <location>
        <position position="153"/>
    </location>
    <ligand>
        <name>Zn(2+)</name>
        <dbReference type="ChEBI" id="CHEBI:29105"/>
    </ligand>
</feature>
<sequence length="338" mass="37796">MNSSVSTQRFLARTLAAPESPTSLTETLADGTRLTLLDAGVLRISPTQPGSHRALISCGVHGNETAPMEIVDQLVSDIFNGQLKVNNELMFVIGNPPAAIAEQRFVEENLNRLFSGKHRHSTAKEAARAARLEALTEAFFLDGDEPRLHYDLHTAIRGSYIEKFAVYPYLHSRTWSESQFGFLEQAGIEAVLLSNQPSGTYSYFSSHEFGADAFTIELGKVRKFGDNDMRRFAQMTESLRRVVDGTERFVARRQAIKIFAVVEEVIKRSENFKLHIPDEAKNFTEYDAGALLASDDDYEYRTQRDGERFVFPITNVPPGQRAMLVVAPVTDLTELTEA</sequence>
<evidence type="ECO:0000256" key="4">
    <source>
        <dbReference type="ARBA" id="ARBA00022833"/>
    </source>
</evidence>
<evidence type="ECO:0000256" key="2">
    <source>
        <dbReference type="ARBA" id="ARBA00022723"/>
    </source>
</evidence>
<keyword evidence="3 5" id="KW-0378">Hydrolase</keyword>
<evidence type="ECO:0000313" key="9">
    <source>
        <dbReference type="EMBL" id="GGZ98596.1"/>
    </source>
</evidence>
<dbReference type="GO" id="GO:0008270">
    <property type="term" value="F:zinc ion binding"/>
    <property type="evidence" value="ECO:0007669"/>
    <property type="project" value="UniProtKB-UniRule"/>
</dbReference>
<reference evidence="9" key="2">
    <citation type="submission" date="2020-09" db="EMBL/GenBank/DDBJ databases">
        <authorList>
            <person name="Sun Q."/>
            <person name="Kim S."/>
        </authorList>
    </citation>
    <scope>NUCLEOTIDE SEQUENCE</scope>
    <source>
        <strain evidence="9">KCTC 12711</strain>
    </source>
</reference>
<dbReference type="GO" id="GO:0016788">
    <property type="term" value="F:hydrolase activity, acting on ester bonds"/>
    <property type="evidence" value="ECO:0007669"/>
    <property type="project" value="UniProtKB-UniRule"/>
</dbReference>
<feature type="domain" description="AstE/AspA barrel-sandwich hybrid" evidence="7">
    <location>
        <begin position="255"/>
        <end position="328"/>
    </location>
</feature>
<keyword evidence="2 5" id="KW-0479">Metal-binding</keyword>
<dbReference type="EMBL" id="BMXA01000001">
    <property type="protein sequence ID" value="GGZ98596.1"/>
    <property type="molecule type" value="Genomic_DNA"/>
</dbReference>
<dbReference type="SUPFAM" id="SSF53187">
    <property type="entry name" value="Zn-dependent exopeptidases"/>
    <property type="match status" value="1"/>
</dbReference>
<dbReference type="InterPro" id="IPR050178">
    <property type="entry name" value="AspA/AstE_fam"/>
</dbReference>
<dbReference type="AlphaFoldDB" id="A0A918VID1"/>
<comment type="catalytic activity">
    <reaction evidence="5">
        <text>N-succinyl-L-glutamate + H2O = L-glutamate + succinate</text>
        <dbReference type="Rhea" id="RHEA:15169"/>
        <dbReference type="ChEBI" id="CHEBI:15377"/>
        <dbReference type="ChEBI" id="CHEBI:29985"/>
        <dbReference type="ChEBI" id="CHEBI:30031"/>
        <dbReference type="ChEBI" id="CHEBI:58763"/>
        <dbReference type="EC" id="3.5.1.96"/>
    </reaction>
</comment>
<evidence type="ECO:0000256" key="1">
    <source>
        <dbReference type="ARBA" id="ARBA00022503"/>
    </source>
</evidence>
<comment type="pathway">
    <text evidence="5">Amino-acid degradation; L-arginine degradation via AST pathway; L-glutamate and succinate from L-arginine: step 5/5.</text>
</comment>
<dbReference type="PANTHER" id="PTHR15162">
    <property type="entry name" value="ASPARTOACYLASE"/>
    <property type="match status" value="1"/>
</dbReference>
<comment type="caution">
    <text evidence="9">The sequence shown here is derived from an EMBL/GenBank/DDBJ whole genome shotgun (WGS) entry which is preliminary data.</text>
</comment>
<dbReference type="EC" id="3.5.1.96" evidence="5 6"/>
<keyword evidence="4 5" id="KW-0862">Zinc</keyword>
<feature type="binding site" evidence="5">
    <location>
        <position position="61"/>
    </location>
    <ligand>
        <name>Zn(2+)</name>
        <dbReference type="ChEBI" id="CHEBI:29105"/>
    </ligand>
</feature>
<dbReference type="NCBIfam" id="NF003706">
    <property type="entry name" value="PRK05324.1"/>
    <property type="match status" value="1"/>
</dbReference>
<dbReference type="InterPro" id="IPR055438">
    <property type="entry name" value="AstE_AspA_cat"/>
</dbReference>
<dbReference type="InterPro" id="IPR016681">
    <property type="entry name" value="SuccinylGlu_desuccinylase"/>
</dbReference>
<dbReference type="CDD" id="cd03855">
    <property type="entry name" value="M14_ASTE"/>
    <property type="match status" value="1"/>
</dbReference>
<evidence type="ECO:0000256" key="6">
    <source>
        <dbReference type="NCBIfam" id="TIGR03242"/>
    </source>
</evidence>
<dbReference type="Pfam" id="PF24827">
    <property type="entry name" value="AstE_AspA_cat"/>
    <property type="match status" value="1"/>
</dbReference>
<dbReference type="GO" id="GO:0019544">
    <property type="term" value="P:L-arginine catabolic process to L-glutamate"/>
    <property type="evidence" value="ECO:0007669"/>
    <property type="project" value="UniProtKB-UniRule"/>
</dbReference>
<dbReference type="InterPro" id="IPR007036">
    <property type="entry name" value="Aste_AspA_hybrid_dom"/>
</dbReference>
<comment type="cofactor">
    <cofactor evidence="5">
        <name>Zn(2+)</name>
        <dbReference type="ChEBI" id="CHEBI:29105"/>
    </cofactor>
    <text evidence="5">Binds 1 zinc ion per subunit.</text>
</comment>
<feature type="active site" evidence="5">
    <location>
        <position position="217"/>
    </location>
</feature>
<evidence type="ECO:0000256" key="5">
    <source>
        <dbReference type="HAMAP-Rule" id="MF_00767"/>
    </source>
</evidence>
<dbReference type="Gene3D" id="3.40.630.10">
    <property type="entry name" value="Zn peptidases"/>
    <property type="match status" value="1"/>
</dbReference>